<dbReference type="Gene3D" id="1.20.1290.10">
    <property type="entry name" value="AhpD-like"/>
    <property type="match status" value="1"/>
</dbReference>
<dbReference type="Proteomes" id="UP001140293">
    <property type="component" value="Unassembled WGS sequence"/>
</dbReference>
<dbReference type="EMBL" id="JACKSJ010000085">
    <property type="protein sequence ID" value="MCV7170369.1"/>
    <property type="molecule type" value="Genomic_DNA"/>
</dbReference>
<name>A0A9X3BMF7_9MYCO</name>
<gene>
    <name evidence="1" type="ORF">H7I41_10635</name>
</gene>
<sequence>MTDISRLHRELIARVLGNDATAPLELRRAAFDNRGLDEPMRSLVDKVAVHSDAVTDEDVSAVRAAGLSEDQVFEIVVCAAIGQADRHHSCALVALAEATGEGRGGR</sequence>
<reference evidence="1" key="1">
    <citation type="submission" date="2020-07" db="EMBL/GenBank/DDBJ databases">
        <authorList>
            <person name="Pettersson B.M.F."/>
            <person name="Behra P.R.K."/>
            <person name="Ramesh M."/>
            <person name="Das S."/>
            <person name="Dasgupta S."/>
            <person name="Kirsebom L.A."/>
        </authorList>
    </citation>
    <scope>NUCLEOTIDE SEQUENCE</scope>
    <source>
        <strain evidence="1">DSM 44615</strain>
    </source>
</reference>
<dbReference type="InterPro" id="IPR029032">
    <property type="entry name" value="AhpD-like"/>
</dbReference>
<comment type="caution">
    <text evidence="1">The sequence shown here is derived from an EMBL/GenBank/DDBJ whole genome shotgun (WGS) entry which is preliminary data.</text>
</comment>
<reference evidence="1" key="2">
    <citation type="journal article" date="2022" name="BMC Genomics">
        <title>Comparative genome analysis of mycobacteria focusing on tRNA and non-coding RNA.</title>
        <authorList>
            <person name="Behra P.R.K."/>
            <person name="Pettersson B.M.F."/>
            <person name="Ramesh M."/>
            <person name="Das S."/>
            <person name="Dasgupta S."/>
            <person name="Kirsebom L.A."/>
        </authorList>
    </citation>
    <scope>NUCLEOTIDE SEQUENCE</scope>
    <source>
        <strain evidence="1">DSM 44615</strain>
    </source>
</reference>
<protein>
    <submittedName>
        <fullName evidence="1">Uncharacterized protein</fullName>
    </submittedName>
</protein>
<dbReference type="SUPFAM" id="SSF69118">
    <property type="entry name" value="AhpD-like"/>
    <property type="match status" value="1"/>
</dbReference>
<organism evidence="1 2">
    <name type="scientific">[Mycobacterium] manitobense</name>
    <dbReference type="NCBI Taxonomy" id="190147"/>
    <lineage>
        <taxon>Bacteria</taxon>
        <taxon>Bacillati</taxon>
        <taxon>Actinomycetota</taxon>
        <taxon>Actinomycetes</taxon>
        <taxon>Mycobacteriales</taxon>
        <taxon>Mycobacteriaceae</taxon>
        <taxon>Mycolicibacterium</taxon>
    </lineage>
</organism>
<proteinExistence type="predicted"/>
<dbReference type="RefSeq" id="WP_264012557.1">
    <property type="nucleotide sequence ID" value="NZ_JACKSJ010000085.1"/>
</dbReference>
<evidence type="ECO:0000313" key="1">
    <source>
        <dbReference type="EMBL" id="MCV7170369.1"/>
    </source>
</evidence>
<evidence type="ECO:0000313" key="2">
    <source>
        <dbReference type="Proteomes" id="UP001140293"/>
    </source>
</evidence>
<dbReference type="AlphaFoldDB" id="A0A9X3BMF7"/>
<accession>A0A9X3BMF7</accession>
<keyword evidence="2" id="KW-1185">Reference proteome</keyword>